<accession>A0A0B4EHG2</accession>
<evidence type="ECO:0000259" key="1">
    <source>
        <dbReference type="SMART" id="SM00977"/>
    </source>
</evidence>
<dbReference type="SUPFAM" id="SSF56037">
    <property type="entry name" value="PheT/TilS domain"/>
    <property type="match status" value="1"/>
</dbReference>
<dbReference type="SMART" id="SM00977">
    <property type="entry name" value="TilS_C"/>
    <property type="match status" value="1"/>
</dbReference>
<dbReference type="GO" id="GO:0016879">
    <property type="term" value="F:ligase activity, forming carbon-nitrogen bonds"/>
    <property type="evidence" value="ECO:0007669"/>
    <property type="project" value="InterPro"/>
</dbReference>
<reference evidence="2 3" key="1">
    <citation type="submission" date="2013-08" db="EMBL/GenBank/DDBJ databases">
        <title>An opportunistic ruminal bacterium that causes liver abscesses in cattle.</title>
        <authorList>
            <person name="Benahmed F.H."/>
            <person name="Rasmussen M."/>
            <person name="Harbottle H."/>
            <person name="Soppet D."/>
            <person name="Nagaraja T.G."/>
            <person name="Davidson M."/>
        </authorList>
    </citation>
    <scope>NUCLEOTIDE SEQUENCE [LARGE SCALE GENOMIC DNA]</scope>
    <source>
        <strain evidence="2 3">B35</strain>
    </source>
</reference>
<dbReference type="PATRIC" id="fig|1226633.4.peg.1721"/>
<dbReference type="GO" id="GO:0005737">
    <property type="term" value="C:cytoplasm"/>
    <property type="evidence" value="ECO:0007669"/>
    <property type="project" value="InterPro"/>
</dbReference>
<organism evidence="2 3">
    <name type="scientific">Fusobacterium necrophorum subsp. funduliforme B35</name>
    <dbReference type="NCBI Taxonomy" id="1226633"/>
    <lineage>
        <taxon>Bacteria</taxon>
        <taxon>Fusobacteriati</taxon>
        <taxon>Fusobacteriota</taxon>
        <taxon>Fusobacteriia</taxon>
        <taxon>Fusobacteriales</taxon>
        <taxon>Fusobacteriaceae</taxon>
        <taxon>Fusobacterium</taxon>
    </lineage>
</organism>
<name>A0A0B4EHG2_9FUSO</name>
<dbReference type="AlphaFoldDB" id="A0A0B4EHG2"/>
<dbReference type="Pfam" id="PF11734">
    <property type="entry name" value="TilS_C"/>
    <property type="match status" value="1"/>
</dbReference>
<dbReference type="NCBIfam" id="TIGR02433">
    <property type="entry name" value="lysidine_TilS_C"/>
    <property type="match status" value="1"/>
</dbReference>
<proteinExistence type="predicted"/>
<feature type="domain" description="Lysidine-tRNA(Ile) synthetase C-terminal" evidence="1">
    <location>
        <begin position="1"/>
        <end position="70"/>
    </location>
</feature>
<dbReference type="GO" id="GO:0008033">
    <property type="term" value="P:tRNA processing"/>
    <property type="evidence" value="ECO:0007669"/>
    <property type="project" value="InterPro"/>
</dbReference>
<dbReference type="Proteomes" id="UP000031184">
    <property type="component" value="Unassembled WGS sequence"/>
</dbReference>
<gene>
    <name evidence="2" type="ORF">C095_08525</name>
</gene>
<protein>
    <recommendedName>
        <fullName evidence="1">Lysidine-tRNA(Ile) synthetase C-terminal domain-containing protein</fullName>
    </recommendedName>
</protein>
<dbReference type="GO" id="GO:0005524">
    <property type="term" value="F:ATP binding"/>
    <property type="evidence" value="ECO:0007669"/>
    <property type="project" value="InterPro"/>
</dbReference>
<sequence length="70" mass="8428">MKVRSFQEGDRIQLYGMKTPKKVKEIFINEKIPKEQRKRVPILLYQEEIIALGNFKRANMEQKETKKKYA</sequence>
<evidence type="ECO:0000313" key="3">
    <source>
        <dbReference type="Proteomes" id="UP000031184"/>
    </source>
</evidence>
<dbReference type="InterPro" id="IPR012796">
    <property type="entry name" value="Lysidine-tRNA-synth_C"/>
</dbReference>
<comment type="caution">
    <text evidence="2">The sequence shown here is derived from an EMBL/GenBank/DDBJ whole genome shotgun (WGS) entry which is preliminary data.</text>
</comment>
<evidence type="ECO:0000313" key="2">
    <source>
        <dbReference type="EMBL" id="KID48771.1"/>
    </source>
</evidence>
<dbReference type="EMBL" id="AUZI01000021">
    <property type="protein sequence ID" value="KID48771.1"/>
    <property type="molecule type" value="Genomic_DNA"/>
</dbReference>